<protein>
    <submittedName>
        <fullName evidence="1">Uncharacterized protein</fullName>
    </submittedName>
</protein>
<reference evidence="4 5" key="1">
    <citation type="submission" date="2017-12" db="EMBL/GenBank/DDBJ databases">
        <authorList>
            <person name="Pombert J.-F."/>
            <person name="Haag K.L."/>
            <person name="Ebert D."/>
        </authorList>
    </citation>
    <scope>NUCLEOTIDE SEQUENCE [LARGE SCALE GENOMIC DNA]</scope>
    <source>
        <strain evidence="1">BE-OM-2</strain>
        <strain evidence="3">IL-BN-2</strain>
    </source>
</reference>
<accession>A0A4Q9L226</accession>
<evidence type="ECO:0000313" key="1">
    <source>
        <dbReference type="EMBL" id="TBU01444.1"/>
    </source>
</evidence>
<dbReference type="Proteomes" id="UP000293045">
    <property type="component" value="Unassembled WGS sequence"/>
</dbReference>
<dbReference type="EMBL" id="PIXR01000042">
    <property type="protein sequence ID" value="TBU09778.1"/>
    <property type="molecule type" value="Genomic_DNA"/>
</dbReference>
<dbReference type="VEuPathDB" id="MicrosporidiaDB:CWI36_1341p0010"/>
<dbReference type="EMBL" id="PITI01000203">
    <property type="protein sequence ID" value="TBU07947.1"/>
    <property type="molecule type" value="Genomic_DNA"/>
</dbReference>
<keyword evidence="4" id="KW-1185">Reference proteome</keyword>
<name>A0A4Q9L226_9MICR</name>
<evidence type="ECO:0000313" key="4">
    <source>
        <dbReference type="Proteomes" id="UP000291404"/>
    </source>
</evidence>
<dbReference type="VEuPathDB" id="MicrosporidiaDB:CWI39_0042p0070"/>
<comment type="caution">
    <text evidence="1">The sequence shown here is derived from an EMBL/GenBank/DDBJ whole genome shotgun (WGS) entry which is preliminary data.</text>
</comment>
<dbReference type="Proteomes" id="UP000291404">
    <property type="component" value="Unassembled WGS sequence"/>
</dbReference>
<proteinExistence type="predicted"/>
<organism evidence="1 4">
    <name type="scientific">Hamiltosporidium magnivora</name>
    <dbReference type="NCBI Taxonomy" id="148818"/>
    <lineage>
        <taxon>Eukaryota</taxon>
        <taxon>Fungi</taxon>
        <taxon>Fungi incertae sedis</taxon>
        <taxon>Microsporidia</taxon>
        <taxon>Dubosqiidae</taxon>
        <taxon>Hamiltosporidium</taxon>
    </lineage>
</organism>
<gene>
    <name evidence="2" type="ORF">CWI36_0203p0010</name>
    <name evidence="1" type="ORF">CWI36_1341p0010</name>
    <name evidence="3" type="ORF">CWI39_0042p0070</name>
</gene>
<evidence type="ECO:0000313" key="5">
    <source>
        <dbReference type="Proteomes" id="UP000293045"/>
    </source>
</evidence>
<evidence type="ECO:0000313" key="2">
    <source>
        <dbReference type="EMBL" id="TBU07947.1"/>
    </source>
</evidence>
<evidence type="ECO:0000313" key="3">
    <source>
        <dbReference type="EMBL" id="TBU09778.1"/>
    </source>
</evidence>
<dbReference type="VEuPathDB" id="MicrosporidiaDB:CWI36_0203p0010"/>
<sequence length="523" mass="63414">MRYEYTKADLLINYVKFEDRKHHFEKILGARNYCHTPNDENLMDFYSRYIDVMIWHFRNAYSFTDLYQQIIKIMCTLNIKFNAHFISKYLKFFVLKCCLNCNSSITGYSKVMIFIVKEYPFNFLQNICSEFLCLIMNFIYHEEIIELFKNTFKLKGTNLYRWLIFLKENDFLQSLFERLEKGEEVYNTCRIILSVLNVSCMLLGNKILRIEEWKNVGFLNEISDKSMFLIELFLMQRSYRILNVLYNILALILTYKKNMKICVICMVYQKKLEQKELNFLTNLESSISFFEIMLMIKMLLSKRYTLIRVIYSLKVHVLLVEYFFKHSGHSGYHMCFFNFVRYFFMFPVGLNAKILYDILFQCCFIERIELWTREVLAKEFEKFPAVPPMTSYLIKFYELLFDLKNECEMITKNMPKTDSTKNIEDLYDNNSDTNTDYENERNLDCYVFFDSKLSFLDSEEWISLRELYFDRLNRKLKLSYSDLKEIDCYIEDCIQEPFIRYIFRVLYNDFPSCSLFDENLRNI</sequence>
<dbReference type="AlphaFoldDB" id="A0A4Q9L226"/>
<dbReference type="EMBL" id="PITI01001341">
    <property type="protein sequence ID" value="TBU01444.1"/>
    <property type="molecule type" value="Genomic_DNA"/>
</dbReference>